<evidence type="ECO:0000256" key="3">
    <source>
        <dbReference type="ARBA" id="ARBA00022679"/>
    </source>
</evidence>
<evidence type="ECO:0000256" key="4">
    <source>
        <dbReference type="ARBA" id="ARBA00022723"/>
    </source>
</evidence>
<name>A0AAD6N0H6_9EURO</name>
<dbReference type="SUPFAM" id="SSF57850">
    <property type="entry name" value="RING/U-box"/>
    <property type="match status" value="2"/>
</dbReference>
<dbReference type="InterPro" id="IPR001841">
    <property type="entry name" value="Znf_RING"/>
</dbReference>
<dbReference type="InterPro" id="IPR044066">
    <property type="entry name" value="TRIAD_supradom"/>
</dbReference>
<dbReference type="GO" id="GO:0061630">
    <property type="term" value="F:ubiquitin protein ligase activity"/>
    <property type="evidence" value="ECO:0007669"/>
    <property type="project" value="UniProtKB-EC"/>
</dbReference>
<evidence type="ECO:0000313" key="13">
    <source>
        <dbReference type="Proteomes" id="UP001215712"/>
    </source>
</evidence>
<evidence type="ECO:0000256" key="7">
    <source>
        <dbReference type="ARBA" id="ARBA00022786"/>
    </source>
</evidence>
<proteinExistence type="predicted"/>
<evidence type="ECO:0000256" key="5">
    <source>
        <dbReference type="ARBA" id="ARBA00022737"/>
    </source>
</evidence>
<dbReference type="InterPro" id="IPR031127">
    <property type="entry name" value="E3_UB_ligase_RBR"/>
</dbReference>
<protein>
    <recommendedName>
        <fullName evidence="2">RBR-type E3 ubiquitin transferase</fullName>
        <ecNumber evidence="2">2.3.2.31</ecNumber>
    </recommendedName>
</protein>
<dbReference type="PROSITE" id="PS50089">
    <property type="entry name" value="ZF_RING_2"/>
    <property type="match status" value="1"/>
</dbReference>
<evidence type="ECO:0000259" key="11">
    <source>
        <dbReference type="PROSITE" id="PS51873"/>
    </source>
</evidence>
<feature type="domain" description="RING-type" evidence="11">
    <location>
        <begin position="23"/>
        <end position="217"/>
    </location>
</feature>
<evidence type="ECO:0000256" key="2">
    <source>
        <dbReference type="ARBA" id="ARBA00012251"/>
    </source>
</evidence>
<dbReference type="Gene3D" id="1.20.120.1750">
    <property type="match status" value="1"/>
</dbReference>
<dbReference type="PANTHER" id="PTHR11685">
    <property type="entry name" value="RBR FAMILY RING FINGER AND IBR DOMAIN-CONTAINING"/>
    <property type="match status" value="1"/>
</dbReference>
<keyword evidence="7" id="KW-0833">Ubl conjugation pathway</keyword>
<dbReference type="InterPro" id="IPR013083">
    <property type="entry name" value="Znf_RING/FYVE/PHD"/>
</dbReference>
<evidence type="ECO:0000256" key="8">
    <source>
        <dbReference type="ARBA" id="ARBA00022833"/>
    </source>
</evidence>
<dbReference type="PROSITE" id="PS00518">
    <property type="entry name" value="ZF_RING_1"/>
    <property type="match status" value="1"/>
</dbReference>
<dbReference type="PROSITE" id="PS51873">
    <property type="entry name" value="TRIAD"/>
    <property type="match status" value="1"/>
</dbReference>
<dbReference type="EMBL" id="JAQJAN010000002">
    <property type="protein sequence ID" value="KAJ5738436.1"/>
    <property type="molecule type" value="Genomic_DNA"/>
</dbReference>
<dbReference type="CDD" id="cd22584">
    <property type="entry name" value="Rcat_RBR_unk"/>
    <property type="match status" value="1"/>
</dbReference>
<dbReference type="InterPro" id="IPR017907">
    <property type="entry name" value="Znf_RING_CS"/>
</dbReference>
<keyword evidence="3" id="KW-0808">Transferase</keyword>
<sequence length="252" mass="28237">MTLERPDSKHTMTDQQIENPSGTNNECVVCLEGTHNSMLTNTCGHGFCLDCMREMFLRATKDEELFPPRCCGEAFPPEFAARVLEHHELKTFDEKANEWKSRNRLYCADATCSRFIPSSSIENEIGTCPGCAKKTHSICGSFAHPGVDCTLDRGLQDILQMAEENLWQRCDNCRTMVEIATGCNHITCHCGSEFCYTCGGEWRTCDCPLWTDMNMPDYALDNQGVDDQAAENQAVEDQVGFYTPGALEDLNL</sequence>
<organism evidence="12 13">
    <name type="scientific">Penicillium malachiteum</name>
    <dbReference type="NCBI Taxonomy" id="1324776"/>
    <lineage>
        <taxon>Eukaryota</taxon>
        <taxon>Fungi</taxon>
        <taxon>Dikarya</taxon>
        <taxon>Ascomycota</taxon>
        <taxon>Pezizomycotina</taxon>
        <taxon>Eurotiomycetes</taxon>
        <taxon>Eurotiomycetidae</taxon>
        <taxon>Eurotiales</taxon>
        <taxon>Aspergillaceae</taxon>
        <taxon>Penicillium</taxon>
    </lineage>
</organism>
<comment type="catalytic activity">
    <reaction evidence="1">
        <text>[E2 ubiquitin-conjugating enzyme]-S-ubiquitinyl-L-cysteine + [acceptor protein]-L-lysine = [E2 ubiquitin-conjugating enzyme]-L-cysteine + [acceptor protein]-N(6)-ubiquitinyl-L-lysine.</text>
        <dbReference type="EC" id="2.3.2.31"/>
    </reaction>
</comment>
<comment type="caution">
    <text evidence="12">The sequence shown here is derived from an EMBL/GenBank/DDBJ whole genome shotgun (WGS) entry which is preliminary data.</text>
</comment>
<dbReference type="Proteomes" id="UP001215712">
    <property type="component" value="Unassembled WGS sequence"/>
</dbReference>
<keyword evidence="6 9" id="KW-0863">Zinc-finger</keyword>
<dbReference type="Pfam" id="PF01485">
    <property type="entry name" value="IBR"/>
    <property type="match status" value="1"/>
</dbReference>
<dbReference type="GO" id="GO:0008270">
    <property type="term" value="F:zinc ion binding"/>
    <property type="evidence" value="ECO:0007669"/>
    <property type="project" value="UniProtKB-KW"/>
</dbReference>
<dbReference type="GO" id="GO:0016567">
    <property type="term" value="P:protein ubiquitination"/>
    <property type="evidence" value="ECO:0007669"/>
    <property type="project" value="InterPro"/>
</dbReference>
<reference evidence="12" key="1">
    <citation type="journal article" date="2023" name="IMA Fungus">
        <title>Comparative genomic study of the Penicillium genus elucidates a diverse pangenome and 15 lateral gene transfer events.</title>
        <authorList>
            <person name="Petersen C."/>
            <person name="Sorensen T."/>
            <person name="Nielsen M.R."/>
            <person name="Sondergaard T.E."/>
            <person name="Sorensen J.L."/>
            <person name="Fitzpatrick D.A."/>
            <person name="Frisvad J.C."/>
            <person name="Nielsen K.L."/>
        </authorList>
    </citation>
    <scope>NUCLEOTIDE SEQUENCE</scope>
    <source>
        <strain evidence="12">IBT 17514</strain>
    </source>
</reference>
<reference evidence="12" key="2">
    <citation type="submission" date="2023-01" db="EMBL/GenBank/DDBJ databases">
        <authorList>
            <person name="Petersen C."/>
        </authorList>
    </citation>
    <scope>NUCLEOTIDE SEQUENCE</scope>
    <source>
        <strain evidence="12">IBT 17514</strain>
    </source>
</reference>
<keyword evidence="8" id="KW-0862">Zinc</keyword>
<dbReference type="InterPro" id="IPR002867">
    <property type="entry name" value="IBR_dom"/>
</dbReference>
<keyword evidence="4" id="KW-0479">Metal-binding</keyword>
<keyword evidence="13" id="KW-1185">Reference proteome</keyword>
<keyword evidence="5" id="KW-0677">Repeat</keyword>
<dbReference type="EC" id="2.3.2.31" evidence="2"/>
<gene>
    <name evidence="12" type="ORF">N7493_001591</name>
</gene>
<evidence type="ECO:0000256" key="6">
    <source>
        <dbReference type="ARBA" id="ARBA00022771"/>
    </source>
</evidence>
<accession>A0AAD6N0H6</accession>
<evidence type="ECO:0000256" key="9">
    <source>
        <dbReference type="PROSITE-ProRule" id="PRU00175"/>
    </source>
</evidence>
<evidence type="ECO:0000259" key="10">
    <source>
        <dbReference type="PROSITE" id="PS50089"/>
    </source>
</evidence>
<dbReference type="Gene3D" id="3.30.40.10">
    <property type="entry name" value="Zinc/RING finger domain, C3HC4 (zinc finger)"/>
    <property type="match status" value="1"/>
</dbReference>
<evidence type="ECO:0000313" key="12">
    <source>
        <dbReference type="EMBL" id="KAJ5738436.1"/>
    </source>
</evidence>
<dbReference type="AlphaFoldDB" id="A0AAD6N0H6"/>
<feature type="domain" description="RING-type" evidence="10">
    <location>
        <begin position="27"/>
        <end position="70"/>
    </location>
</feature>
<evidence type="ECO:0000256" key="1">
    <source>
        <dbReference type="ARBA" id="ARBA00001798"/>
    </source>
</evidence>